<evidence type="ECO:0000313" key="2">
    <source>
        <dbReference type="EMBL" id="GGM51131.1"/>
    </source>
</evidence>
<dbReference type="RefSeq" id="WP_190253424.1">
    <property type="nucleotide sequence ID" value="NZ_BMPI01000033.1"/>
</dbReference>
<organism evidence="2 3">
    <name type="scientific">Dactylosporangium sucinum</name>
    <dbReference type="NCBI Taxonomy" id="1424081"/>
    <lineage>
        <taxon>Bacteria</taxon>
        <taxon>Bacillati</taxon>
        <taxon>Actinomycetota</taxon>
        <taxon>Actinomycetes</taxon>
        <taxon>Micromonosporales</taxon>
        <taxon>Micromonosporaceae</taxon>
        <taxon>Dactylosporangium</taxon>
    </lineage>
</organism>
<feature type="signal peptide" evidence="1">
    <location>
        <begin position="1"/>
        <end position="24"/>
    </location>
</feature>
<dbReference type="EMBL" id="BMPI01000033">
    <property type="protein sequence ID" value="GGM51131.1"/>
    <property type="molecule type" value="Genomic_DNA"/>
</dbReference>
<reference evidence="2" key="2">
    <citation type="submission" date="2020-09" db="EMBL/GenBank/DDBJ databases">
        <authorList>
            <person name="Sun Q."/>
            <person name="Ohkuma M."/>
        </authorList>
    </citation>
    <scope>NUCLEOTIDE SEQUENCE</scope>
    <source>
        <strain evidence="2">JCM 19831</strain>
    </source>
</reference>
<sequence length="108" mass="11533">MGNRLLSTLAASVVGAAAATFVLAEPASAECYVAAFKSSTWTEAYPSGCPSNFYAQARIDRLESGVPKIYTGSMGSYSYISATYGTNAGNARRWQATNGNISAWLWTW</sequence>
<reference evidence="2" key="1">
    <citation type="journal article" date="2014" name="Int. J. Syst. Evol. Microbiol.">
        <title>Complete genome sequence of Corynebacterium casei LMG S-19264T (=DSM 44701T), isolated from a smear-ripened cheese.</title>
        <authorList>
            <consortium name="US DOE Joint Genome Institute (JGI-PGF)"/>
            <person name="Walter F."/>
            <person name="Albersmeier A."/>
            <person name="Kalinowski J."/>
            <person name="Ruckert C."/>
        </authorList>
    </citation>
    <scope>NUCLEOTIDE SEQUENCE</scope>
    <source>
        <strain evidence="2">JCM 19831</strain>
    </source>
</reference>
<name>A0A917U1M7_9ACTN</name>
<evidence type="ECO:0000313" key="3">
    <source>
        <dbReference type="Proteomes" id="UP000642070"/>
    </source>
</evidence>
<dbReference type="Proteomes" id="UP000642070">
    <property type="component" value="Unassembled WGS sequence"/>
</dbReference>
<gene>
    <name evidence="2" type="ORF">GCM10007977_061170</name>
</gene>
<keyword evidence="1" id="KW-0732">Signal</keyword>
<comment type="caution">
    <text evidence="2">The sequence shown here is derived from an EMBL/GenBank/DDBJ whole genome shotgun (WGS) entry which is preliminary data.</text>
</comment>
<protein>
    <recommendedName>
        <fullName evidence="4">Secreted protein</fullName>
    </recommendedName>
</protein>
<evidence type="ECO:0000256" key="1">
    <source>
        <dbReference type="SAM" id="SignalP"/>
    </source>
</evidence>
<keyword evidence="3" id="KW-1185">Reference proteome</keyword>
<accession>A0A917U1M7</accession>
<dbReference type="AlphaFoldDB" id="A0A917U1M7"/>
<proteinExistence type="predicted"/>
<feature type="chain" id="PRO_5039615771" description="Secreted protein" evidence="1">
    <location>
        <begin position="25"/>
        <end position="108"/>
    </location>
</feature>
<evidence type="ECO:0008006" key="4">
    <source>
        <dbReference type="Google" id="ProtNLM"/>
    </source>
</evidence>